<comment type="caution">
    <text evidence="1">The sequence shown here is derived from an EMBL/GenBank/DDBJ whole genome shotgun (WGS) entry which is preliminary data.</text>
</comment>
<dbReference type="Proteomes" id="UP000015530">
    <property type="component" value="Unassembled WGS sequence"/>
</dbReference>
<dbReference type="PANTHER" id="PTHR37563">
    <property type="entry name" value="PHYTANOYL-COA DIOXYGENASE FAMILY PROTEIN (AFU_ORTHOLOGUE AFUA_2G03330)"/>
    <property type="match status" value="1"/>
</dbReference>
<dbReference type="Gene3D" id="2.60.120.620">
    <property type="entry name" value="q2cbj1_9rhob like domain"/>
    <property type="match status" value="1"/>
</dbReference>
<dbReference type="PANTHER" id="PTHR37563:SF2">
    <property type="entry name" value="PHYTANOYL-COA DIOXYGENASE FAMILY PROTEIN (AFU_ORTHOLOGUE AFUA_2G03330)"/>
    <property type="match status" value="1"/>
</dbReference>
<dbReference type="InterPro" id="IPR051961">
    <property type="entry name" value="Fungal_Metabolite_Diox"/>
</dbReference>
<dbReference type="EMBL" id="AMYD01000756">
    <property type="protein sequence ID" value="EQB56309.1"/>
    <property type="molecule type" value="Genomic_DNA"/>
</dbReference>
<dbReference type="HOGENOM" id="CLU_043410_0_1_1"/>
<sequence>MAPTVDMIPALHPKQLNMDASENKVTSIKISEEQRLSCIPSAEIVGEAVGILNRDGIVVLENAVDEEHLRILNDKLCSEVPALIEDPNTHWNGGKARGNISQPPPFEPEYMFADIWANPFAIAIISALLGPRPHVNYVNGNTALPHTHGRQEVHADLMFNYPPDVFAIVANYYLCDTDDSNGATEVWLRSHKDTHFDLHQPSEAWIRKEIVEERSRTTKFPPIRPAVKRGSLVLRDLRLWHAGRANPSNDPRIMLAFVHYPWWYKNQGRLTLPESARPLLENISDRLVYDADFVDGPVDHTKTEFNANFESGNLAYRSTIPPRENISPFEKARRQAENTVIKV</sequence>
<accession>T0KVY7</accession>
<evidence type="ECO:0000313" key="2">
    <source>
        <dbReference type="Proteomes" id="UP000015530"/>
    </source>
</evidence>
<organism evidence="1 2">
    <name type="scientific">Colletotrichum gloeosporioides (strain Cg-14)</name>
    <name type="common">Anthracnose fungus</name>
    <name type="synonym">Glomerella cingulata</name>
    <dbReference type="NCBI Taxonomy" id="1237896"/>
    <lineage>
        <taxon>Eukaryota</taxon>
        <taxon>Fungi</taxon>
        <taxon>Dikarya</taxon>
        <taxon>Ascomycota</taxon>
        <taxon>Pezizomycotina</taxon>
        <taxon>Sordariomycetes</taxon>
        <taxon>Hypocreomycetidae</taxon>
        <taxon>Glomerellales</taxon>
        <taxon>Glomerellaceae</taxon>
        <taxon>Colletotrichum</taxon>
        <taxon>Colletotrichum gloeosporioides species complex</taxon>
    </lineage>
</organism>
<dbReference type="OMA" id="IRDFRLW"/>
<dbReference type="AlphaFoldDB" id="T0KVY7"/>
<dbReference type="Pfam" id="PF05721">
    <property type="entry name" value="PhyH"/>
    <property type="match status" value="1"/>
</dbReference>
<protein>
    <recommendedName>
        <fullName evidence="3">Phytanoyl-CoA dioxygenase</fullName>
    </recommendedName>
</protein>
<gene>
    <name evidence="1" type="ORF">CGLO_03687</name>
</gene>
<name>T0KVY7_COLGC</name>
<evidence type="ECO:0000313" key="1">
    <source>
        <dbReference type="EMBL" id="EQB56309.1"/>
    </source>
</evidence>
<dbReference type="InterPro" id="IPR008775">
    <property type="entry name" value="Phytyl_CoA_dOase-like"/>
</dbReference>
<dbReference type="OrthoDB" id="407832at2759"/>
<reference evidence="2" key="1">
    <citation type="journal article" date="2013" name="Mol. Plant Microbe Interact.">
        <title>Global aspects of pacC regulation of pathogenicity genes in Colletotrichum gloeosporioides as revealed by transcriptome analysis.</title>
        <authorList>
            <person name="Alkan N."/>
            <person name="Meng X."/>
            <person name="Friedlander G."/>
            <person name="Reuveni E."/>
            <person name="Sukno S."/>
            <person name="Sherman A."/>
            <person name="Thon M."/>
            <person name="Fluhr R."/>
            <person name="Prusky D."/>
        </authorList>
    </citation>
    <scope>NUCLEOTIDE SEQUENCE [LARGE SCALE GENOMIC DNA]</scope>
    <source>
        <strain evidence="2">Cg-14</strain>
    </source>
</reference>
<proteinExistence type="predicted"/>
<evidence type="ECO:0008006" key="3">
    <source>
        <dbReference type="Google" id="ProtNLM"/>
    </source>
</evidence>
<dbReference type="SUPFAM" id="SSF51197">
    <property type="entry name" value="Clavaminate synthase-like"/>
    <property type="match status" value="1"/>
</dbReference>